<dbReference type="Gene3D" id="3.40.1050.10">
    <property type="entry name" value="Carbonic anhydrase"/>
    <property type="match status" value="1"/>
</dbReference>
<keyword evidence="3 6" id="KW-0862">Zinc</keyword>
<reference evidence="8" key="2">
    <citation type="submission" date="2020-09" db="EMBL/GenBank/DDBJ databases">
        <authorList>
            <person name="Sun Q."/>
            <person name="Zhou Y."/>
        </authorList>
    </citation>
    <scope>NUCLEOTIDE SEQUENCE</scope>
    <source>
        <strain evidence="8">CGMCC 1.15958</strain>
    </source>
</reference>
<dbReference type="InterPro" id="IPR015892">
    <property type="entry name" value="Carbonic_anhydrase_CS"/>
</dbReference>
<dbReference type="AlphaFoldDB" id="A0A916YT22"/>
<dbReference type="PROSITE" id="PS00704">
    <property type="entry name" value="PROK_CO2_ANHYDRASE_1"/>
    <property type="match status" value="1"/>
</dbReference>
<reference evidence="8" key="1">
    <citation type="journal article" date="2014" name="Int. J. Syst. Evol. Microbiol.">
        <title>Complete genome sequence of Corynebacterium casei LMG S-19264T (=DSM 44701T), isolated from a smear-ripened cheese.</title>
        <authorList>
            <consortium name="US DOE Joint Genome Institute (JGI-PGF)"/>
            <person name="Walter F."/>
            <person name="Albersmeier A."/>
            <person name="Kalinowski J."/>
            <person name="Ruckert C."/>
        </authorList>
    </citation>
    <scope>NUCLEOTIDE SEQUENCE</scope>
    <source>
        <strain evidence="8">CGMCC 1.15958</strain>
    </source>
</reference>
<evidence type="ECO:0000256" key="1">
    <source>
        <dbReference type="ARBA" id="ARBA00006217"/>
    </source>
</evidence>
<evidence type="ECO:0000256" key="7">
    <source>
        <dbReference type="RuleBase" id="RU003956"/>
    </source>
</evidence>
<dbReference type="EC" id="4.2.1.1" evidence="7"/>
<feature type="binding site" evidence="6">
    <location>
        <position position="101"/>
    </location>
    <ligand>
        <name>Zn(2+)</name>
        <dbReference type="ChEBI" id="CHEBI:29105"/>
    </ligand>
</feature>
<dbReference type="Proteomes" id="UP000609064">
    <property type="component" value="Unassembled WGS sequence"/>
</dbReference>
<organism evidence="8 9">
    <name type="scientific">Emticicia aquatilis</name>
    <dbReference type="NCBI Taxonomy" id="1537369"/>
    <lineage>
        <taxon>Bacteria</taxon>
        <taxon>Pseudomonadati</taxon>
        <taxon>Bacteroidota</taxon>
        <taxon>Cytophagia</taxon>
        <taxon>Cytophagales</taxon>
        <taxon>Leadbetterellaceae</taxon>
        <taxon>Emticicia</taxon>
    </lineage>
</organism>
<feature type="binding site" evidence="6">
    <location>
        <position position="42"/>
    </location>
    <ligand>
        <name>Zn(2+)</name>
        <dbReference type="ChEBI" id="CHEBI:29105"/>
    </ligand>
</feature>
<comment type="similarity">
    <text evidence="1 7">Belongs to the beta-class carbonic anhydrase family.</text>
</comment>
<evidence type="ECO:0000256" key="2">
    <source>
        <dbReference type="ARBA" id="ARBA00022723"/>
    </source>
</evidence>
<dbReference type="RefSeq" id="WP_188766332.1">
    <property type="nucleotide sequence ID" value="NZ_BMKK01000004.1"/>
</dbReference>
<feature type="binding site" evidence="6">
    <location>
        <position position="98"/>
    </location>
    <ligand>
        <name>Zn(2+)</name>
        <dbReference type="ChEBI" id="CHEBI:29105"/>
    </ligand>
</feature>
<dbReference type="Pfam" id="PF00484">
    <property type="entry name" value="Pro_CA"/>
    <property type="match status" value="1"/>
</dbReference>
<comment type="cofactor">
    <cofactor evidence="6">
        <name>Zn(2+)</name>
        <dbReference type="ChEBI" id="CHEBI:29105"/>
    </cofactor>
    <text evidence="6">Binds 1 zinc ion per subunit.</text>
</comment>
<dbReference type="FunFam" id="3.40.1050.10:FF:000001">
    <property type="entry name" value="Carbonic anhydrase"/>
    <property type="match status" value="1"/>
</dbReference>
<comment type="catalytic activity">
    <reaction evidence="5 7">
        <text>hydrogencarbonate + H(+) = CO2 + H2O</text>
        <dbReference type="Rhea" id="RHEA:10748"/>
        <dbReference type="ChEBI" id="CHEBI:15377"/>
        <dbReference type="ChEBI" id="CHEBI:15378"/>
        <dbReference type="ChEBI" id="CHEBI:16526"/>
        <dbReference type="ChEBI" id="CHEBI:17544"/>
        <dbReference type="EC" id="4.2.1.1"/>
    </reaction>
</comment>
<dbReference type="SUPFAM" id="SSF53056">
    <property type="entry name" value="beta-carbonic anhydrase, cab"/>
    <property type="match status" value="1"/>
</dbReference>
<dbReference type="EMBL" id="BMKK01000004">
    <property type="protein sequence ID" value="GGD59306.1"/>
    <property type="molecule type" value="Genomic_DNA"/>
</dbReference>
<dbReference type="InterPro" id="IPR036874">
    <property type="entry name" value="Carbonic_anhydrase_sf"/>
</dbReference>
<comment type="function">
    <text evidence="7">Reversible hydration of carbon dioxide.</text>
</comment>
<keyword evidence="2 6" id="KW-0479">Metal-binding</keyword>
<gene>
    <name evidence="8" type="primary">cynT</name>
    <name evidence="8" type="ORF">GCM10011514_24070</name>
</gene>
<dbReference type="PANTHER" id="PTHR11002:SF76">
    <property type="entry name" value="CARBONIC ANHYDRASE"/>
    <property type="match status" value="1"/>
</dbReference>
<protein>
    <recommendedName>
        <fullName evidence="7">Carbonic anhydrase</fullName>
        <ecNumber evidence="7">4.2.1.1</ecNumber>
    </recommendedName>
    <alternativeName>
        <fullName evidence="7">Carbonate dehydratase</fullName>
    </alternativeName>
</protein>
<dbReference type="GO" id="GO:0004089">
    <property type="term" value="F:carbonate dehydratase activity"/>
    <property type="evidence" value="ECO:0007669"/>
    <property type="project" value="UniProtKB-UniRule"/>
</dbReference>
<dbReference type="GO" id="GO:0015976">
    <property type="term" value="P:carbon utilization"/>
    <property type="evidence" value="ECO:0007669"/>
    <property type="project" value="InterPro"/>
</dbReference>
<comment type="caution">
    <text evidence="8">The sequence shown here is derived from an EMBL/GenBank/DDBJ whole genome shotgun (WGS) entry which is preliminary data.</text>
</comment>
<proteinExistence type="inferred from homology"/>
<dbReference type="GO" id="GO:0008270">
    <property type="term" value="F:zinc ion binding"/>
    <property type="evidence" value="ECO:0007669"/>
    <property type="project" value="UniProtKB-UniRule"/>
</dbReference>
<dbReference type="SMART" id="SM00947">
    <property type="entry name" value="Pro_CA"/>
    <property type="match status" value="1"/>
</dbReference>
<feature type="binding site" evidence="6">
    <location>
        <position position="44"/>
    </location>
    <ligand>
        <name>Zn(2+)</name>
        <dbReference type="ChEBI" id="CHEBI:29105"/>
    </ligand>
</feature>
<dbReference type="CDD" id="cd00883">
    <property type="entry name" value="beta_CA_cladeA"/>
    <property type="match status" value="1"/>
</dbReference>
<accession>A0A916YT22</accession>
<dbReference type="PANTHER" id="PTHR11002">
    <property type="entry name" value="CARBONIC ANHYDRASE"/>
    <property type="match status" value="1"/>
</dbReference>
<dbReference type="InterPro" id="IPR001765">
    <property type="entry name" value="Carbonic_anhydrase"/>
</dbReference>
<evidence type="ECO:0000313" key="8">
    <source>
        <dbReference type="EMBL" id="GGD59306.1"/>
    </source>
</evidence>
<dbReference type="PROSITE" id="PS00705">
    <property type="entry name" value="PROK_CO2_ANHYDRASE_2"/>
    <property type="match status" value="1"/>
</dbReference>
<sequence>MQSYQKLLLANKAWAAEKLRVDEGYFEELASHQNPQFLWIGCADSRVPADQVTGTQPGDIFVHRNVANLVVHTDINMLSVLQYAVEVLKVKHILVVGHYNCGGVKASMDNKDYGLINKWLRNIKDVNVKHHDELSKIEDFQEKFDRLVELNVTEQVRNLAKTTIVQKAWATGDYPHLHGWVLDLKTGLIKPIMEILPDDLDSIEEVYRYDIKVPEGQLNETMH</sequence>
<evidence type="ECO:0000256" key="6">
    <source>
        <dbReference type="PIRSR" id="PIRSR601765-1"/>
    </source>
</evidence>
<evidence type="ECO:0000256" key="4">
    <source>
        <dbReference type="ARBA" id="ARBA00023239"/>
    </source>
</evidence>
<name>A0A916YT22_9BACT</name>
<keyword evidence="9" id="KW-1185">Reference proteome</keyword>
<evidence type="ECO:0000313" key="9">
    <source>
        <dbReference type="Proteomes" id="UP000609064"/>
    </source>
</evidence>
<evidence type="ECO:0000256" key="3">
    <source>
        <dbReference type="ARBA" id="ARBA00022833"/>
    </source>
</evidence>
<keyword evidence="4 7" id="KW-0456">Lyase</keyword>
<evidence type="ECO:0000256" key="5">
    <source>
        <dbReference type="ARBA" id="ARBA00048348"/>
    </source>
</evidence>